<dbReference type="Proteomes" id="UP000028924">
    <property type="component" value="Unassembled WGS sequence"/>
</dbReference>
<dbReference type="EMBL" id="QOKY01000160">
    <property type="protein sequence ID" value="RMZ55612.1"/>
    <property type="molecule type" value="Genomic_DNA"/>
</dbReference>
<organism evidence="2 4">
    <name type="scientific">Auxenochlorella protothecoides</name>
    <name type="common">Green microalga</name>
    <name type="synonym">Chlorella protothecoides</name>
    <dbReference type="NCBI Taxonomy" id="3075"/>
    <lineage>
        <taxon>Eukaryota</taxon>
        <taxon>Viridiplantae</taxon>
        <taxon>Chlorophyta</taxon>
        <taxon>core chlorophytes</taxon>
        <taxon>Trebouxiophyceae</taxon>
        <taxon>Chlorellales</taxon>
        <taxon>Chlorellaceae</taxon>
        <taxon>Auxenochlorella</taxon>
    </lineage>
</organism>
<evidence type="ECO:0000313" key="5">
    <source>
        <dbReference type="Proteomes" id="UP000279271"/>
    </source>
</evidence>
<keyword evidence="1" id="KW-0732">Signal</keyword>
<evidence type="ECO:0000313" key="2">
    <source>
        <dbReference type="EMBL" id="KFM22427.1"/>
    </source>
</evidence>
<sequence>MKWTVAFLGLLALTGAALGETTHNRRSITGDDVQHALTDFINSIRTELHSKDTHESSRRRLQSWTFAENIHAFFKDVLGSAWDKFVPDAWKDAGFSWSKLGDFEYTSNLQTFLSETNLNTLAKPQTLAQLHSNLEKLEETFCTPEEYVFVPPSLTPSSCTGPSITLSYIPKKCVVNDIAKQILCTTPKLMLYKFPGSCSHKHWTPTTWTGKECKIAGKVGFTQEVIIGGGEYTIPLSGEDDD</sequence>
<comment type="caution">
    <text evidence="2">The sequence shown here is derived from an EMBL/GenBank/DDBJ whole genome shotgun (WGS) entry which is preliminary data.</text>
</comment>
<evidence type="ECO:0000313" key="4">
    <source>
        <dbReference type="Proteomes" id="UP000028924"/>
    </source>
</evidence>
<protein>
    <submittedName>
        <fullName evidence="2">Uncharacterized protein</fullName>
    </submittedName>
</protein>
<evidence type="ECO:0000256" key="1">
    <source>
        <dbReference type="SAM" id="SignalP"/>
    </source>
</evidence>
<evidence type="ECO:0000313" key="3">
    <source>
        <dbReference type="EMBL" id="RMZ55612.1"/>
    </source>
</evidence>
<gene>
    <name evidence="3" type="ORF">APUTEX25_000195</name>
    <name evidence="2" type="ORF">F751_0174</name>
</gene>
<dbReference type="KEGG" id="apro:F751_0174"/>
<reference evidence="3" key="4">
    <citation type="submission" date="2018-11" db="EMBL/GenBank/DDBJ databases">
        <title>Characterization of plant carbon substrate utilization by Auxenochlorella protothecoides.</title>
        <authorList>
            <person name="Vogler B.W."/>
            <person name="Starkenburg S.R."/>
            <person name="Sudasinghe N."/>
            <person name="Schambach J.Y."/>
            <person name="Rollin J.A."/>
            <person name="Pattathil S."/>
            <person name="Barry A.N."/>
        </authorList>
    </citation>
    <scope>NUCLEOTIDE SEQUENCE [LARGE SCALE GENOMIC DNA]</scope>
    <source>
        <strain evidence="3">UTEX 25</strain>
    </source>
</reference>
<dbReference type="RefSeq" id="XP_011399348.1">
    <property type="nucleotide sequence ID" value="XM_011401046.1"/>
</dbReference>
<keyword evidence="4" id="KW-1185">Reference proteome</keyword>
<reference evidence="5" key="2">
    <citation type="journal article" date="2018" name="Algal Res.">
        <title>Characterization of plant carbon substrate utilization by Auxenochlorella protothecoides.</title>
        <authorList>
            <person name="Vogler B.W."/>
            <person name="Starkenburg S.R."/>
            <person name="Sudasinghe N."/>
            <person name="Schambach J.Y."/>
            <person name="Rollin J.A."/>
            <person name="Pattathil S."/>
            <person name="Barry A.N."/>
        </authorList>
    </citation>
    <scope>NUCLEOTIDE SEQUENCE [LARGE SCALE GENOMIC DNA]</scope>
    <source>
        <strain evidence="5">UTEX 25</strain>
    </source>
</reference>
<accession>A0A087S9M3</accession>
<proteinExistence type="predicted"/>
<dbReference type="OrthoDB" id="506503at2759"/>
<dbReference type="STRING" id="3075.A0A087S9M3"/>
<name>A0A087S9M3_AUXPR</name>
<reference evidence="3" key="3">
    <citation type="submission" date="2018-10" db="EMBL/GenBank/DDBJ databases">
        <authorList>
            <person name="Hovde B."/>
            <person name="Zhang X."/>
        </authorList>
    </citation>
    <scope>NUCLEOTIDE SEQUENCE [LARGE SCALE GENOMIC DNA]</scope>
    <source>
        <strain evidence="3">UTEX 25</strain>
    </source>
</reference>
<dbReference type="EMBL" id="APJO01000706">
    <property type="protein sequence ID" value="KFM22427.1"/>
    <property type="molecule type" value="Genomic_DNA"/>
</dbReference>
<reference evidence="2 4" key="1">
    <citation type="journal article" date="2014" name="BMC Genomics">
        <title>Oil accumulation mechanisms of the oleaginous microalga Chlorella protothecoides revealed through its genome, transcriptomes, and proteomes.</title>
        <authorList>
            <person name="Gao C."/>
            <person name="Wang Y."/>
            <person name="Shen Y."/>
            <person name="Yan D."/>
            <person name="He X."/>
            <person name="Dai J."/>
            <person name="Wu Q."/>
        </authorList>
    </citation>
    <scope>NUCLEOTIDE SEQUENCE [LARGE SCALE GENOMIC DNA]</scope>
    <source>
        <strain evidence="2 4">0710</strain>
    </source>
</reference>
<dbReference type="GeneID" id="23611565"/>
<dbReference type="Proteomes" id="UP000279271">
    <property type="component" value="Unassembled WGS sequence"/>
</dbReference>
<feature type="chain" id="PRO_5035986267" evidence="1">
    <location>
        <begin position="20"/>
        <end position="242"/>
    </location>
</feature>
<dbReference type="AlphaFoldDB" id="A0A087S9M3"/>
<feature type="signal peptide" evidence="1">
    <location>
        <begin position="1"/>
        <end position="19"/>
    </location>
</feature>